<feature type="domain" description="Serpin" evidence="3">
    <location>
        <begin position="29"/>
        <end position="426"/>
    </location>
</feature>
<dbReference type="MEROPS" id="I04.974"/>
<dbReference type="PANTHER" id="PTHR11461">
    <property type="entry name" value="SERINE PROTEASE INHIBITOR, SERPIN"/>
    <property type="match status" value="1"/>
</dbReference>
<dbReference type="Gene3D" id="2.30.39.10">
    <property type="entry name" value="Alpha-1-antitrypsin, domain 1"/>
    <property type="match status" value="2"/>
</dbReference>
<gene>
    <name evidence="5" type="primary">LOC101769523</name>
    <name evidence="4" type="ORF">SETIT_6G080100v2</name>
</gene>
<dbReference type="InterPro" id="IPR042178">
    <property type="entry name" value="Serpin_sf_1"/>
</dbReference>
<dbReference type="KEGG" id="sita:101769523"/>
<dbReference type="OMA" id="ESXDTIN"/>
<evidence type="ECO:0000313" key="4">
    <source>
        <dbReference type="EMBL" id="RCV30261.1"/>
    </source>
</evidence>
<dbReference type="RefSeq" id="XP_004972974.2">
    <property type="nucleotide sequence ID" value="XM_004972917.3"/>
</dbReference>
<dbReference type="Gene3D" id="6.20.40.10">
    <property type="match status" value="1"/>
</dbReference>
<dbReference type="EMBL" id="CM003533">
    <property type="protein sequence ID" value="RCV30261.1"/>
    <property type="molecule type" value="Genomic_DNA"/>
</dbReference>
<dbReference type="InterPro" id="IPR042185">
    <property type="entry name" value="Serpin_sf_2"/>
</dbReference>
<evidence type="ECO:0000313" key="5">
    <source>
        <dbReference type="EnsemblPlants" id="KQL00989"/>
    </source>
</evidence>
<evidence type="ECO:0000256" key="1">
    <source>
        <dbReference type="ARBA" id="ARBA00009500"/>
    </source>
</evidence>
<reference evidence="4" key="2">
    <citation type="submission" date="2015-07" db="EMBL/GenBank/DDBJ databases">
        <authorList>
            <person name="Noorani M."/>
        </authorList>
    </citation>
    <scope>NUCLEOTIDE SEQUENCE</scope>
    <source>
        <strain evidence="4">Yugu1</strain>
    </source>
</reference>
<organism evidence="5 6">
    <name type="scientific">Setaria italica</name>
    <name type="common">Foxtail millet</name>
    <name type="synonym">Panicum italicum</name>
    <dbReference type="NCBI Taxonomy" id="4555"/>
    <lineage>
        <taxon>Eukaryota</taxon>
        <taxon>Viridiplantae</taxon>
        <taxon>Streptophyta</taxon>
        <taxon>Embryophyta</taxon>
        <taxon>Tracheophyta</taxon>
        <taxon>Spermatophyta</taxon>
        <taxon>Magnoliopsida</taxon>
        <taxon>Liliopsida</taxon>
        <taxon>Poales</taxon>
        <taxon>Poaceae</taxon>
        <taxon>PACMAD clade</taxon>
        <taxon>Panicoideae</taxon>
        <taxon>Panicodae</taxon>
        <taxon>Paniceae</taxon>
        <taxon>Cenchrinae</taxon>
        <taxon>Setaria</taxon>
    </lineage>
</organism>
<dbReference type="InterPro" id="IPR000215">
    <property type="entry name" value="Serpin_fam"/>
</dbReference>
<dbReference type="InterPro" id="IPR036186">
    <property type="entry name" value="Serpin_sf"/>
</dbReference>
<reference evidence="4 6" key="1">
    <citation type="journal article" date="2012" name="Nat. Biotechnol.">
        <title>Reference genome sequence of the model plant Setaria.</title>
        <authorList>
            <person name="Bennetzen J.L."/>
            <person name="Schmutz J."/>
            <person name="Wang H."/>
            <person name="Percifield R."/>
            <person name="Hawkins J."/>
            <person name="Pontaroli A.C."/>
            <person name="Estep M."/>
            <person name="Feng L."/>
            <person name="Vaughn J.N."/>
            <person name="Grimwood J."/>
            <person name="Jenkins J."/>
            <person name="Barry K."/>
            <person name="Lindquist E."/>
            <person name="Hellsten U."/>
            <person name="Deshpande S."/>
            <person name="Wang X."/>
            <person name="Wu X."/>
            <person name="Mitros T."/>
            <person name="Triplett J."/>
            <person name="Yang X."/>
            <person name="Ye C.Y."/>
            <person name="Mauro-Herrera M."/>
            <person name="Wang L."/>
            <person name="Li P."/>
            <person name="Sharma M."/>
            <person name="Sharma R."/>
            <person name="Ronald P.C."/>
            <person name="Panaud O."/>
            <person name="Kellogg E.A."/>
            <person name="Brutnell T.P."/>
            <person name="Doust A.N."/>
            <person name="Tuskan G.A."/>
            <person name="Rokhsar D."/>
            <person name="Devos K.M."/>
        </authorList>
    </citation>
    <scope>NUCLEOTIDE SEQUENCE [LARGE SCALE GENOMIC DNA]</scope>
    <source>
        <strain evidence="6">cv. Yugu1</strain>
        <strain evidence="4">Yugu1</strain>
    </source>
</reference>
<dbReference type="SMART" id="SM00093">
    <property type="entry name" value="SERPIN"/>
    <property type="match status" value="1"/>
</dbReference>
<dbReference type="EMBL" id="AGNK02003594">
    <property type="status" value="NOT_ANNOTATED_CDS"/>
    <property type="molecule type" value="Genomic_DNA"/>
</dbReference>
<dbReference type="eggNOG" id="KOG2392">
    <property type="taxonomic scope" value="Eukaryota"/>
</dbReference>
<dbReference type="CDD" id="cd02043">
    <property type="entry name" value="serpinP_plants"/>
    <property type="match status" value="1"/>
</dbReference>
<dbReference type="PROSITE" id="PS00284">
    <property type="entry name" value="SERPIN"/>
    <property type="match status" value="1"/>
</dbReference>
<evidence type="ECO:0000256" key="2">
    <source>
        <dbReference type="RuleBase" id="RU000411"/>
    </source>
</evidence>
<dbReference type="InterPro" id="IPR023795">
    <property type="entry name" value="Serpin_CS"/>
</dbReference>
<dbReference type="SUPFAM" id="SSF56574">
    <property type="entry name" value="Serpins"/>
    <property type="match status" value="1"/>
</dbReference>
<dbReference type="HOGENOM" id="CLU_023330_4_0_1"/>
<dbReference type="Gene3D" id="3.30.497.10">
    <property type="entry name" value="Antithrombin, subunit I, domain 2"/>
    <property type="match status" value="1"/>
</dbReference>
<dbReference type="OrthoDB" id="671595at2759"/>
<dbReference type="STRING" id="4555.K3YHS4"/>
<dbReference type="InterPro" id="IPR023796">
    <property type="entry name" value="Serpin_dom"/>
</dbReference>
<sequence length="430" mass="47373">MEDDQLTAAARDLAAFSVLLVRHLGGHHQEETTAPNKLQTTNMAFSPMSFHAILSLLAAGATGAARDQIASFLGPAGADAHEALASKVASYVLATHENIDWVEEDDEEEAPTPPPGVWCAMGVWVDSSLVLKPAFATVAASKYNAEARAISFRNTPAQAREEINEWFESKTGGHLQGLLPESYISASTLLVLANALYFRGYWYDPFFPEMTRDGTFYVSPGHEVTVPFMERNHLHEWMQIGCHPGFKVLRMAYINRKREHCFSMYIYLPDDRDGLPDLVRELSSNPVALLHGKVVPDRKVLVGELQIPKFDVSLQADVSRLLADLGLDLTQFRPAGHSFSEMVALAEADDEDMLPPMAVPSIIQQCSVRVNERGTVAAAATELEILGFAMGKPEPVVDFVADHPFLFFIKEDHSRVVLFAGQVLDPSSPR</sequence>
<dbReference type="PANTHER" id="PTHR11461:SF329">
    <property type="entry name" value="SERPIN DOMAIN-CONTAINING PROTEIN"/>
    <property type="match status" value="1"/>
</dbReference>
<keyword evidence="6" id="KW-1185">Reference proteome</keyword>
<dbReference type="EnsemblPlants" id="KQL00989">
    <property type="protein sequence ID" value="KQL00989"/>
    <property type="gene ID" value="SETIT_013793mg"/>
</dbReference>
<reference evidence="5" key="3">
    <citation type="submission" date="2018-08" db="UniProtKB">
        <authorList>
            <consortium name="EnsemblPlants"/>
        </authorList>
    </citation>
    <scope>IDENTIFICATION</scope>
    <source>
        <strain evidence="5">Yugu1</strain>
    </source>
</reference>
<dbReference type="GeneID" id="101769523"/>
<dbReference type="Pfam" id="PF00079">
    <property type="entry name" value="Serpin"/>
    <property type="match status" value="1"/>
</dbReference>
<accession>K3YHS4</accession>
<evidence type="ECO:0000313" key="6">
    <source>
        <dbReference type="Proteomes" id="UP000004995"/>
    </source>
</evidence>
<protein>
    <recommendedName>
        <fullName evidence="3">Serpin domain-containing protein</fullName>
    </recommendedName>
</protein>
<dbReference type="Gramene" id="KQL00989">
    <property type="protein sequence ID" value="KQL00989"/>
    <property type="gene ID" value="SETIT_013793mg"/>
</dbReference>
<proteinExistence type="inferred from homology"/>
<name>K3YHS4_SETIT</name>
<dbReference type="GO" id="GO:0005615">
    <property type="term" value="C:extracellular space"/>
    <property type="evidence" value="ECO:0000318"/>
    <property type="project" value="GO_Central"/>
</dbReference>
<dbReference type="AlphaFoldDB" id="K3YHS4"/>
<dbReference type="GO" id="GO:0004867">
    <property type="term" value="F:serine-type endopeptidase inhibitor activity"/>
    <property type="evidence" value="ECO:0007669"/>
    <property type="project" value="InterPro"/>
</dbReference>
<comment type="similarity">
    <text evidence="1 2">Belongs to the serpin family.</text>
</comment>
<dbReference type="Proteomes" id="UP000004995">
    <property type="component" value="Unassembled WGS sequence"/>
</dbReference>
<evidence type="ECO:0000259" key="3">
    <source>
        <dbReference type="SMART" id="SM00093"/>
    </source>
</evidence>